<organism evidence="1 2">
    <name type="scientific">Candidatus Desulfatibia profunda</name>
    <dbReference type="NCBI Taxonomy" id="2841695"/>
    <lineage>
        <taxon>Bacteria</taxon>
        <taxon>Pseudomonadati</taxon>
        <taxon>Thermodesulfobacteriota</taxon>
        <taxon>Desulfobacteria</taxon>
        <taxon>Desulfobacterales</taxon>
        <taxon>Desulfobacterales incertae sedis</taxon>
        <taxon>Candidatus Desulfatibia</taxon>
    </lineage>
</organism>
<reference evidence="1 2" key="1">
    <citation type="submission" date="2020-08" db="EMBL/GenBank/DDBJ databases">
        <title>Bridging the membrane lipid divide: bacteria of the FCB group superphylum have the potential to synthesize archaeal ether lipids.</title>
        <authorList>
            <person name="Villanueva L."/>
            <person name="Von Meijenfeldt F.A.B."/>
            <person name="Westbye A.B."/>
            <person name="Yadav S."/>
            <person name="Hopmans E.C."/>
            <person name="Dutilh B.E."/>
            <person name="Sinninghe Damste J.S."/>
        </authorList>
    </citation>
    <scope>NUCLEOTIDE SEQUENCE [LARGE SCALE GENOMIC DNA]</scope>
    <source>
        <strain evidence="1">NIOZ-UU30</strain>
    </source>
</reference>
<evidence type="ECO:0000313" key="2">
    <source>
        <dbReference type="Proteomes" id="UP000603434"/>
    </source>
</evidence>
<sequence>MGAVLIEDELEFDFAAAIRAERFEDITYKMSHCMKSIDFIVEWDEELWFIEVKDPDNSKIPSKSKKHERRQFFEKFKSHTLFSKELGPKIKDSFLYLHLQKNLPDKPIKYYVLIAMKMLSPALLSSANDQLKISSCLLGPDNSAWPNKYLEGVAVFNKATWNEKLKQCPVTRNI</sequence>
<comment type="caution">
    <text evidence="1">The sequence shown here is derived from an EMBL/GenBank/DDBJ whole genome shotgun (WGS) entry which is preliminary data.</text>
</comment>
<dbReference type="EMBL" id="JACNJH010000291">
    <property type="protein sequence ID" value="MBC8363353.1"/>
    <property type="molecule type" value="Genomic_DNA"/>
</dbReference>
<name>A0A8J6TP85_9BACT</name>
<protein>
    <submittedName>
        <fullName evidence="1">Uncharacterized protein</fullName>
    </submittedName>
</protein>
<gene>
    <name evidence="1" type="ORF">H8E23_18390</name>
</gene>
<evidence type="ECO:0000313" key="1">
    <source>
        <dbReference type="EMBL" id="MBC8363353.1"/>
    </source>
</evidence>
<accession>A0A8J6TP85</accession>
<dbReference type="Proteomes" id="UP000603434">
    <property type="component" value="Unassembled WGS sequence"/>
</dbReference>
<proteinExistence type="predicted"/>
<dbReference type="AlphaFoldDB" id="A0A8J6TP85"/>